<dbReference type="AlphaFoldDB" id="A0A3P6CM31"/>
<gene>
    <name evidence="1" type="ORF">BOLC4T28236H</name>
</gene>
<organism evidence="1">
    <name type="scientific">Brassica oleracea</name>
    <name type="common">Wild cabbage</name>
    <dbReference type="NCBI Taxonomy" id="3712"/>
    <lineage>
        <taxon>Eukaryota</taxon>
        <taxon>Viridiplantae</taxon>
        <taxon>Streptophyta</taxon>
        <taxon>Embryophyta</taxon>
        <taxon>Tracheophyta</taxon>
        <taxon>Spermatophyta</taxon>
        <taxon>Magnoliopsida</taxon>
        <taxon>eudicotyledons</taxon>
        <taxon>Gunneridae</taxon>
        <taxon>Pentapetalae</taxon>
        <taxon>rosids</taxon>
        <taxon>malvids</taxon>
        <taxon>Brassicales</taxon>
        <taxon>Brassicaceae</taxon>
        <taxon>Brassiceae</taxon>
        <taxon>Brassica</taxon>
    </lineage>
</organism>
<proteinExistence type="predicted"/>
<evidence type="ECO:0000313" key="1">
    <source>
        <dbReference type="EMBL" id="VDD15590.1"/>
    </source>
</evidence>
<accession>A0A3P6CM31</accession>
<dbReference type="EMBL" id="LR031873">
    <property type="protein sequence ID" value="VDD15590.1"/>
    <property type="molecule type" value="Genomic_DNA"/>
</dbReference>
<sequence length="60" mass="6252">MLVFGCDLLVSASLAGGRSSLYGCDILMRKAFSVSSSLPLVVLPDWVLSVVNGSSNCGCR</sequence>
<protein>
    <submittedName>
        <fullName evidence="1">Uncharacterized protein</fullName>
    </submittedName>
</protein>
<reference evidence="1" key="1">
    <citation type="submission" date="2018-11" db="EMBL/GenBank/DDBJ databases">
        <authorList>
            <consortium name="Genoscope - CEA"/>
            <person name="William W."/>
        </authorList>
    </citation>
    <scope>NUCLEOTIDE SEQUENCE</scope>
</reference>
<name>A0A3P6CM31_BRAOL</name>